<evidence type="ECO:0000313" key="2">
    <source>
        <dbReference type="EMBL" id="CAL5225252.1"/>
    </source>
</evidence>
<accession>A0ABP1G5X0</accession>
<sequence>MSHVEAGLGACTQSLTKAKLALDDVPYILAMSSLPFHVNCPITGQAMCRCAMGGSASIAQRGEEFQRNAKLTFQMWQNQGQPYSSSAQPPGDIPIPQLLRKSLAEPPAVLAAPGLADRRNAAERALHLAREIACRAVTRAAYLAGAAGLDYSAPPGFPVDLTNVPKRDTRALEARVRAAEQALANRHAQNMNRIHSMDALPSLASAPELQDRRHSMPAGGDSTPRRSRLPPSRTPLKQESRPDDDAAADLNGVSASLKAVHRSQRVQNRSADTPPAKSGAFSGQRPRIRSNALQTKIGPPGQQPKAKQKAGAKGGDAWEAAPEKPLRLRVKDVRNTLKERWLQLFWPEDGRWWPGQVLDIRCKERKVHLLYKTGEEETDLDLGELIKKGEVAWLSAEEMMKASEAAHSGPREGSAQQDALADREAPAESPRQRKRALDSSQDVDGRTPLRHPGSFTEAPPLAPPYSRGGAANGGLPLGMPEDYDEMDPFEHWEQVQEQQQRQRQLQQSSGSGASLLPL</sequence>
<proteinExistence type="predicted"/>
<feature type="compositionally biased region" description="Low complexity" evidence="1">
    <location>
        <begin position="298"/>
        <end position="311"/>
    </location>
</feature>
<comment type="caution">
    <text evidence="2">The sequence shown here is derived from an EMBL/GenBank/DDBJ whole genome shotgun (WGS) entry which is preliminary data.</text>
</comment>
<gene>
    <name evidence="2" type="primary">g8044</name>
    <name evidence="2" type="ORF">VP750_LOCUS6911</name>
</gene>
<feature type="compositionally biased region" description="Low complexity" evidence="1">
    <location>
        <begin position="495"/>
        <end position="507"/>
    </location>
</feature>
<evidence type="ECO:0000256" key="1">
    <source>
        <dbReference type="SAM" id="MobiDB-lite"/>
    </source>
</evidence>
<organism evidence="2 3">
    <name type="scientific">Coccomyxa viridis</name>
    <dbReference type="NCBI Taxonomy" id="1274662"/>
    <lineage>
        <taxon>Eukaryota</taxon>
        <taxon>Viridiplantae</taxon>
        <taxon>Chlorophyta</taxon>
        <taxon>core chlorophytes</taxon>
        <taxon>Trebouxiophyceae</taxon>
        <taxon>Trebouxiophyceae incertae sedis</taxon>
        <taxon>Coccomyxaceae</taxon>
        <taxon>Coccomyxa</taxon>
    </lineage>
</organism>
<reference evidence="2 3" key="1">
    <citation type="submission" date="2024-06" db="EMBL/GenBank/DDBJ databases">
        <authorList>
            <person name="Kraege A."/>
            <person name="Thomma B."/>
        </authorList>
    </citation>
    <scope>NUCLEOTIDE SEQUENCE [LARGE SCALE GENOMIC DNA]</scope>
</reference>
<feature type="region of interest" description="Disordered" evidence="1">
    <location>
        <begin position="208"/>
        <end position="319"/>
    </location>
</feature>
<evidence type="ECO:0000313" key="3">
    <source>
        <dbReference type="Proteomes" id="UP001497392"/>
    </source>
</evidence>
<feature type="region of interest" description="Disordered" evidence="1">
    <location>
        <begin position="401"/>
        <end position="518"/>
    </location>
</feature>
<name>A0ABP1G5X0_9CHLO</name>
<keyword evidence="3" id="KW-1185">Reference proteome</keyword>
<dbReference type="EMBL" id="CAXHTA020000012">
    <property type="protein sequence ID" value="CAL5225252.1"/>
    <property type="molecule type" value="Genomic_DNA"/>
</dbReference>
<protein>
    <submittedName>
        <fullName evidence="2">G8044 protein</fullName>
    </submittedName>
</protein>
<dbReference type="Proteomes" id="UP001497392">
    <property type="component" value="Unassembled WGS sequence"/>
</dbReference>